<dbReference type="InterPro" id="IPR010982">
    <property type="entry name" value="Lambda_DNA-bd_dom_sf"/>
</dbReference>
<gene>
    <name evidence="2" type="ORF">K1J60_25325</name>
</gene>
<dbReference type="RefSeq" id="WP_220648181.1">
    <property type="nucleotide sequence ID" value="NZ_CP080647.1"/>
</dbReference>
<dbReference type="EMBL" id="CP080647">
    <property type="protein sequence ID" value="QYX79391.1"/>
    <property type="molecule type" value="Genomic_DNA"/>
</dbReference>
<dbReference type="SMART" id="SM00530">
    <property type="entry name" value="HTH_XRE"/>
    <property type="match status" value="1"/>
</dbReference>
<evidence type="ECO:0000313" key="3">
    <source>
        <dbReference type="Proteomes" id="UP000827138"/>
    </source>
</evidence>
<dbReference type="Proteomes" id="UP000827138">
    <property type="component" value="Chromosome"/>
</dbReference>
<organism evidence="2 3">
    <name type="scientific">Streptomyces akebiae</name>
    <dbReference type="NCBI Taxonomy" id="2865673"/>
    <lineage>
        <taxon>Bacteria</taxon>
        <taxon>Bacillati</taxon>
        <taxon>Actinomycetota</taxon>
        <taxon>Actinomycetes</taxon>
        <taxon>Kitasatosporales</taxon>
        <taxon>Streptomycetaceae</taxon>
        <taxon>Streptomyces</taxon>
    </lineage>
</organism>
<dbReference type="Gene3D" id="1.10.260.40">
    <property type="entry name" value="lambda repressor-like DNA-binding domains"/>
    <property type="match status" value="1"/>
</dbReference>
<feature type="domain" description="HTH cro/C1-type" evidence="1">
    <location>
        <begin position="2"/>
        <end position="56"/>
    </location>
</feature>
<dbReference type="CDD" id="cd00093">
    <property type="entry name" value="HTH_XRE"/>
    <property type="match status" value="1"/>
</dbReference>
<dbReference type="SUPFAM" id="SSF47413">
    <property type="entry name" value="lambda repressor-like DNA-binding domains"/>
    <property type="match status" value="1"/>
</dbReference>
<protein>
    <submittedName>
        <fullName evidence="2">Helix-turn-helix transcriptional regulator</fullName>
    </submittedName>
</protein>
<evidence type="ECO:0000313" key="2">
    <source>
        <dbReference type="EMBL" id="QYX79391.1"/>
    </source>
</evidence>
<sequence>MLNAARLRRGWRLREAARPLGLSASYLHDAEAGPCRPSRAVAELLADGLQLNDAARAHLFARGDVADLGHSAGRATRLRGPGAAPRYWVVNPFVAASSTGAPTHGPRAVLVRGRWSARDLGGVRGDSERTR</sequence>
<dbReference type="InterPro" id="IPR001387">
    <property type="entry name" value="Cro/C1-type_HTH"/>
</dbReference>
<keyword evidence="3" id="KW-1185">Reference proteome</keyword>
<name>A0ABX8XU22_9ACTN</name>
<reference evidence="2 3" key="1">
    <citation type="submission" date="2021-08" db="EMBL/GenBank/DDBJ databases">
        <authorList>
            <person name="Ping M."/>
        </authorList>
    </citation>
    <scope>NUCLEOTIDE SEQUENCE [LARGE SCALE GENOMIC DNA]</scope>
    <source>
        <strain evidence="2 3">MG28</strain>
    </source>
</reference>
<dbReference type="PROSITE" id="PS50943">
    <property type="entry name" value="HTH_CROC1"/>
    <property type="match status" value="1"/>
</dbReference>
<proteinExistence type="predicted"/>
<accession>A0ABX8XU22</accession>
<dbReference type="Pfam" id="PF13560">
    <property type="entry name" value="HTH_31"/>
    <property type="match status" value="1"/>
</dbReference>
<evidence type="ECO:0000259" key="1">
    <source>
        <dbReference type="PROSITE" id="PS50943"/>
    </source>
</evidence>